<dbReference type="PANTHER" id="PTHR31751">
    <property type="entry name" value="SI:CH211-108C17.2-RELATED-RELATED"/>
    <property type="match status" value="1"/>
</dbReference>
<sequence length="665" mass="76432">MQRLPAFSSTVMRELKEAQVIDNLPTIGIDETVHDLPAPEVLSDEPLTIEQPILPGPQKVLSEDDIVGVRAAVIYENSLRQLVTFLTLPVDTCTGVLRNGWVCDSVAPFQPIIAIRGTAMSVEWICPNGHCLWRWNSQPLLKFGMQAGDFLLSSNILLSGNNYTKVALLLKFMNIRMVNHTTHYTIQDTYCVDTIKEYWEEKRSEAIRRLQGKDVVLLGDGRNDSPGHSAQYCSYTTMELDTKEIVYVATVDKRQTNWNSNIMEKEGFIQTVEELTKEIKVVEFCTDAHVQIGALLNPDKGRYKELRIHHSLDIWHGAKNLSKKIAAVSYTTSNFIHDTTLYRPACQLNHCIMLGLHAKILAWNNLHCLCFAYLLKAGKLKGQSILLHWLRDVVNHFWWCCKTADTFQQFLPLWIGVLHHVCNHHTWGTGSCQHDHLEDTHGKQWIERDSQSHKALVNIVLNKRWQKDVHKYLRFRSTAHLESFQNHILMYASKRQAFTPRGYDSRVLLAALDYNFHHKRPIYRTAEGQQVHRKKYNKNARRYSLYTLKCEKSYDYIPELLARIVKGRVASGVGMPRKRTLHPDDPRQLGVVPPIPPPPMSELVRTHVSRGLVATGTPRYPRYLRRCRSTMSLLTLHQQIKDQTRLPLQHSRCEASVISKAHLLQ</sequence>
<reference evidence="1" key="1">
    <citation type="journal article" date="2023" name="Front. Mar. Sci.">
        <title>A new Merluccius polli reference genome to investigate the effects of global change in West African waters.</title>
        <authorList>
            <person name="Mateo J.L."/>
            <person name="Blanco-Fernandez C."/>
            <person name="Garcia-Vazquez E."/>
            <person name="Machado-Schiaffino G."/>
        </authorList>
    </citation>
    <scope>NUCLEOTIDE SEQUENCE</scope>
    <source>
        <strain evidence="1">C29</strain>
        <tissue evidence="1">Fin</tissue>
    </source>
</reference>
<protein>
    <submittedName>
        <fullName evidence="1">Uncharacterized protein</fullName>
    </submittedName>
</protein>
<accession>A0AA47MGK0</accession>
<name>A0AA47MGK0_MERPO</name>
<dbReference type="AlphaFoldDB" id="A0AA47MGK0"/>
<evidence type="ECO:0000313" key="2">
    <source>
        <dbReference type="Proteomes" id="UP001174136"/>
    </source>
</evidence>
<keyword evidence="2" id="KW-1185">Reference proteome</keyword>
<proteinExistence type="predicted"/>
<dbReference type="EMBL" id="JAOPHQ010004282">
    <property type="protein sequence ID" value="KAK0139902.1"/>
    <property type="molecule type" value="Genomic_DNA"/>
</dbReference>
<dbReference type="PANTHER" id="PTHR31751:SF7">
    <property type="entry name" value="THAP-TYPE DOMAIN-CONTAINING PROTEIN"/>
    <property type="match status" value="1"/>
</dbReference>
<gene>
    <name evidence="1" type="ORF">N1851_023178</name>
</gene>
<organism evidence="1 2">
    <name type="scientific">Merluccius polli</name>
    <name type="common">Benguela hake</name>
    <name type="synonym">Merluccius cadenati</name>
    <dbReference type="NCBI Taxonomy" id="89951"/>
    <lineage>
        <taxon>Eukaryota</taxon>
        <taxon>Metazoa</taxon>
        <taxon>Chordata</taxon>
        <taxon>Craniata</taxon>
        <taxon>Vertebrata</taxon>
        <taxon>Euteleostomi</taxon>
        <taxon>Actinopterygii</taxon>
        <taxon>Neopterygii</taxon>
        <taxon>Teleostei</taxon>
        <taxon>Neoteleostei</taxon>
        <taxon>Acanthomorphata</taxon>
        <taxon>Zeiogadaria</taxon>
        <taxon>Gadariae</taxon>
        <taxon>Gadiformes</taxon>
        <taxon>Gadoidei</taxon>
        <taxon>Merlucciidae</taxon>
        <taxon>Merluccius</taxon>
    </lineage>
</organism>
<comment type="caution">
    <text evidence="1">The sequence shown here is derived from an EMBL/GenBank/DDBJ whole genome shotgun (WGS) entry which is preliminary data.</text>
</comment>
<dbReference type="Proteomes" id="UP001174136">
    <property type="component" value="Unassembled WGS sequence"/>
</dbReference>
<evidence type="ECO:0000313" key="1">
    <source>
        <dbReference type="EMBL" id="KAK0139902.1"/>
    </source>
</evidence>